<dbReference type="Proteomes" id="UP000030746">
    <property type="component" value="Unassembled WGS sequence"/>
</dbReference>
<gene>
    <name evidence="15" type="ORF">LOTGIDRAFT_110348</name>
</gene>
<evidence type="ECO:0000256" key="11">
    <source>
        <dbReference type="ARBA" id="ARBA00023242"/>
    </source>
</evidence>
<evidence type="ECO:0000256" key="9">
    <source>
        <dbReference type="ARBA" id="ARBA00022777"/>
    </source>
</evidence>
<dbReference type="AlphaFoldDB" id="V4AIS1"/>
<dbReference type="Gene3D" id="3.10.20.90">
    <property type="entry name" value="Phosphatidylinositol 3-kinase Catalytic Subunit, Chain A, domain 1"/>
    <property type="match status" value="1"/>
</dbReference>
<evidence type="ECO:0000313" key="16">
    <source>
        <dbReference type="Proteomes" id="UP000030746"/>
    </source>
</evidence>
<evidence type="ECO:0000256" key="6">
    <source>
        <dbReference type="ARBA" id="ARBA00022553"/>
    </source>
</evidence>
<dbReference type="InterPro" id="IPR011009">
    <property type="entry name" value="Kinase-like_dom_sf"/>
</dbReference>
<sequence length="685" mass="78882">MLQNHQPQPLQIISPHVVGDPFFPTVGQRRDRWVLERTLGSGGFGTVTLWKNEETEEEIAIKKCRLEGNMSQKNCKRWQIEVDIMKRLKHENVVAGLDVPPGLESLQDNLPLLAMEYCSGGDLRKVLNSPKNCCGVSEYEVRCLAYDISAAVEYLHSNRIIHRDLKPENIVLQPTGERTMYKLIDLGYAKELDQSSVCQSFVGTLQYLAPELYIGQKYTQTVDYWSFGTVIFEALTGTRPFLPNSPPLQWHNEVMKKSQDDICAYFGNDGTVKFTKKLLTPNHLTKTMQKYFEDWLRQMLRWDPKTRGGGMSNEKRQNCFLLLDRILSIKISNILYVEANQLISVPVSSQQTMQELQRLIEQQTNIPVNDQDILLASGLTPDYNKPASQCWSEPREEELLVFLFKKSETNLSARKDKQLPLAVQYIVREPKVMLAYSEQKKAWAQSVYFCQEQNRDFHRLIGSQQAVMLSLLRANSEFVRLKNQMSAEVGQMLARKDQFKESLELDMSKYEDQKSEGIRSEQMFSKWEKTADEIEQYDNLKGYANKLDQDASVLQTRIIELQKSPFARGKNYTHLADCEDKAKILYGELRQAGKGNHRNNVLLEHTQMVDAVTKCMVHRDKAVSEMMYHISKICQCRAQLNQLLPDIETCCQDINAACKQLVSHQKSRQHDIWNFLKIAVSILVV</sequence>
<keyword evidence="7" id="KW-0808">Transferase</keyword>
<keyword evidence="5" id="KW-0723">Serine/threonine-protein kinase</keyword>
<dbReference type="GO" id="GO:0005634">
    <property type="term" value="C:nucleus"/>
    <property type="evidence" value="ECO:0007669"/>
    <property type="project" value="UniProtKB-SubCell"/>
</dbReference>
<dbReference type="OrthoDB" id="267381at2759"/>
<evidence type="ECO:0000256" key="2">
    <source>
        <dbReference type="ARBA" id="ARBA00004496"/>
    </source>
</evidence>
<evidence type="ECO:0000256" key="4">
    <source>
        <dbReference type="ARBA" id="ARBA00022490"/>
    </source>
</evidence>
<organism evidence="15 16">
    <name type="scientific">Lottia gigantea</name>
    <name type="common">Giant owl limpet</name>
    <dbReference type="NCBI Taxonomy" id="225164"/>
    <lineage>
        <taxon>Eukaryota</taxon>
        <taxon>Metazoa</taxon>
        <taxon>Spiralia</taxon>
        <taxon>Lophotrochozoa</taxon>
        <taxon>Mollusca</taxon>
        <taxon>Gastropoda</taxon>
        <taxon>Patellogastropoda</taxon>
        <taxon>Lottioidea</taxon>
        <taxon>Lottiidae</taxon>
        <taxon>Lottia</taxon>
    </lineage>
</organism>
<dbReference type="KEGG" id="lgi:LOTGIDRAFT_110348"/>
<evidence type="ECO:0000256" key="12">
    <source>
        <dbReference type="ARBA" id="ARBA00048789"/>
    </source>
</evidence>
<dbReference type="GeneID" id="20230577"/>
<dbReference type="EMBL" id="KB199905">
    <property type="protein sequence ID" value="ESP04014.1"/>
    <property type="molecule type" value="Genomic_DNA"/>
</dbReference>
<dbReference type="SMART" id="SM00220">
    <property type="entry name" value="S_TKc"/>
    <property type="match status" value="1"/>
</dbReference>
<comment type="subcellular location">
    <subcellularLocation>
        <location evidence="2">Cytoplasm</location>
    </subcellularLocation>
    <subcellularLocation>
        <location evidence="1">Nucleus</location>
    </subcellularLocation>
</comment>
<dbReference type="SUPFAM" id="SSF56112">
    <property type="entry name" value="Protein kinase-like (PK-like)"/>
    <property type="match status" value="1"/>
</dbReference>
<keyword evidence="4" id="KW-0963">Cytoplasm</keyword>
<protein>
    <recommendedName>
        <fullName evidence="3">IkappaB kinase</fullName>
        <ecNumber evidence="3">2.7.11.10</ecNumber>
    </recommendedName>
</protein>
<dbReference type="InterPro" id="IPR000626">
    <property type="entry name" value="Ubiquitin-like_dom"/>
</dbReference>
<evidence type="ECO:0000256" key="7">
    <source>
        <dbReference type="ARBA" id="ARBA00022679"/>
    </source>
</evidence>
<dbReference type="HOGENOM" id="CLU_000288_101_2_1"/>
<dbReference type="EC" id="2.7.11.10" evidence="3"/>
<reference evidence="15 16" key="1">
    <citation type="journal article" date="2013" name="Nature">
        <title>Insights into bilaterian evolution from three spiralian genomes.</title>
        <authorList>
            <person name="Simakov O."/>
            <person name="Marletaz F."/>
            <person name="Cho S.J."/>
            <person name="Edsinger-Gonzales E."/>
            <person name="Havlak P."/>
            <person name="Hellsten U."/>
            <person name="Kuo D.H."/>
            <person name="Larsson T."/>
            <person name="Lv J."/>
            <person name="Arendt D."/>
            <person name="Savage R."/>
            <person name="Osoegawa K."/>
            <person name="de Jong P."/>
            <person name="Grimwood J."/>
            <person name="Chapman J.A."/>
            <person name="Shapiro H."/>
            <person name="Aerts A."/>
            <person name="Otillar R.P."/>
            <person name="Terry A.Y."/>
            <person name="Boore J.L."/>
            <person name="Grigoriev I.V."/>
            <person name="Lindberg D.R."/>
            <person name="Seaver E.C."/>
            <person name="Weisblat D.A."/>
            <person name="Putnam N.H."/>
            <person name="Rokhsar D.S."/>
        </authorList>
    </citation>
    <scope>NUCLEOTIDE SEQUENCE [LARGE SCALE GENOMIC DNA]</scope>
</reference>
<dbReference type="PROSITE" id="PS50011">
    <property type="entry name" value="PROTEIN_KINASE_DOM"/>
    <property type="match status" value="1"/>
</dbReference>
<keyword evidence="10" id="KW-0067">ATP-binding</keyword>
<keyword evidence="6" id="KW-0597">Phosphoprotein</keyword>
<dbReference type="GO" id="GO:0005524">
    <property type="term" value="F:ATP binding"/>
    <property type="evidence" value="ECO:0007669"/>
    <property type="project" value="UniProtKB-KW"/>
</dbReference>
<dbReference type="Gene3D" id="1.20.1270.250">
    <property type="match status" value="1"/>
</dbReference>
<keyword evidence="16" id="KW-1185">Reference proteome</keyword>
<dbReference type="Pfam" id="PF18397">
    <property type="entry name" value="IKBKB_SDD"/>
    <property type="match status" value="1"/>
</dbReference>
<dbReference type="STRING" id="225164.V4AIS1"/>
<dbReference type="Pfam" id="PF00069">
    <property type="entry name" value="Pkinase"/>
    <property type="match status" value="1"/>
</dbReference>
<evidence type="ECO:0000259" key="14">
    <source>
        <dbReference type="PROSITE" id="PS50053"/>
    </source>
</evidence>
<evidence type="ECO:0000256" key="8">
    <source>
        <dbReference type="ARBA" id="ARBA00022741"/>
    </source>
</evidence>
<evidence type="ECO:0000256" key="1">
    <source>
        <dbReference type="ARBA" id="ARBA00004123"/>
    </source>
</evidence>
<evidence type="ECO:0000256" key="3">
    <source>
        <dbReference type="ARBA" id="ARBA00012442"/>
    </source>
</evidence>
<dbReference type="PANTHER" id="PTHR22969">
    <property type="entry name" value="IKB KINASE"/>
    <property type="match status" value="1"/>
</dbReference>
<dbReference type="PROSITE" id="PS00108">
    <property type="entry name" value="PROTEIN_KINASE_ST"/>
    <property type="match status" value="1"/>
</dbReference>
<keyword evidence="11" id="KW-0539">Nucleus</keyword>
<dbReference type="CTD" id="20230577"/>
<dbReference type="PROSITE" id="PS50053">
    <property type="entry name" value="UBIQUITIN_2"/>
    <property type="match status" value="1"/>
</dbReference>
<dbReference type="GO" id="GO:0045944">
    <property type="term" value="P:positive regulation of transcription by RNA polymerase II"/>
    <property type="evidence" value="ECO:0007669"/>
    <property type="project" value="TreeGrafter"/>
</dbReference>
<dbReference type="InterPro" id="IPR008271">
    <property type="entry name" value="Ser/Thr_kinase_AS"/>
</dbReference>
<dbReference type="FunFam" id="1.10.510.10:FF:000147">
    <property type="entry name" value="Inhibitor of nuclear factor kappa-B kinase subunit beta"/>
    <property type="match status" value="1"/>
</dbReference>
<keyword evidence="8" id="KW-0547">Nucleotide-binding</keyword>
<dbReference type="RefSeq" id="XP_009045496.1">
    <property type="nucleotide sequence ID" value="XM_009047248.1"/>
</dbReference>
<dbReference type="GO" id="GO:0008384">
    <property type="term" value="F:IkappaB kinase activity"/>
    <property type="evidence" value="ECO:0007669"/>
    <property type="project" value="UniProtKB-EC"/>
</dbReference>
<dbReference type="PANTHER" id="PTHR22969:SF17">
    <property type="entry name" value="INHIBITOR OF NUCLEAR FACTOR KAPPA-B KINASE SUBUNIT BETA"/>
    <property type="match status" value="1"/>
</dbReference>
<keyword evidence="9" id="KW-0418">Kinase</keyword>
<name>V4AIS1_LOTGI</name>
<dbReference type="InterPro" id="IPR000719">
    <property type="entry name" value="Prot_kinase_dom"/>
</dbReference>
<dbReference type="CDD" id="cd17046">
    <property type="entry name" value="Ubl_IKKA_like"/>
    <property type="match status" value="1"/>
</dbReference>
<dbReference type="OMA" id="KQYDIRC"/>
<dbReference type="InterPro" id="IPR051180">
    <property type="entry name" value="IKK"/>
</dbReference>
<feature type="domain" description="Protein kinase" evidence="13">
    <location>
        <begin position="33"/>
        <end position="321"/>
    </location>
</feature>
<dbReference type="Gene3D" id="1.10.510.10">
    <property type="entry name" value="Transferase(Phosphotransferase) domain 1"/>
    <property type="match status" value="1"/>
</dbReference>
<evidence type="ECO:0000256" key="5">
    <source>
        <dbReference type="ARBA" id="ARBA00022527"/>
    </source>
</evidence>
<evidence type="ECO:0000256" key="10">
    <source>
        <dbReference type="ARBA" id="ARBA00022840"/>
    </source>
</evidence>
<dbReference type="GO" id="GO:0033209">
    <property type="term" value="P:tumor necrosis factor-mediated signaling pathway"/>
    <property type="evidence" value="ECO:0007669"/>
    <property type="project" value="TreeGrafter"/>
</dbReference>
<evidence type="ECO:0000259" key="13">
    <source>
        <dbReference type="PROSITE" id="PS50011"/>
    </source>
</evidence>
<dbReference type="InterPro" id="IPR046375">
    <property type="entry name" value="IKBKB_SDD_sf"/>
</dbReference>
<evidence type="ECO:0000313" key="15">
    <source>
        <dbReference type="EMBL" id="ESP04014.1"/>
    </source>
</evidence>
<proteinExistence type="predicted"/>
<feature type="domain" description="Ubiquitin-like" evidence="14">
    <location>
        <begin position="327"/>
        <end position="378"/>
    </location>
</feature>
<dbReference type="InterPro" id="IPR041185">
    <property type="entry name" value="IKBKB_SDD"/>
</dbReference>
<comment type="catalytic activity">
    <reaction evidence="12">
        <text>L-seryl-[I-kappa-B protein] + ATP = O-phospho-L-seryl-[I-kappa-B protein] + ADP + H(+)</text>
        <dbReference type="Rhea" id="RHEA:19073"/>
        <dbReference type="Rhea" id="RHEA-COMP:13698"/>
        <dbReference type="Rhea" id="RHEA-COMP:13699"/>
        <dbReference type="ChEBI" id="CHEBI:15378"/>
        <dbReference type="ChEBI" id="CHEBI:29999"/>
        <dbReference type="ChEBI" id="CHEBI:30616"/>
        <dbReference type="ChEBI" id="CHEBI:83421"/>
        <dbReference type="ChEBI" id="CHEBI:456216"/>
        <dbReference type="EC" id="2.7.11.10"/>
    </reaction>
</comment>
<accession>V4AIS1</accession>
<dbReference type="GO" id="GO:0008385">
    <property type="term" value="C:IkappaB kinase complex"/>
    <property type="evidence" value="ECO:0007669"/>
    <property type="project" value="TreeGrafter"/>
</dbReference>